<organism evidence="1 2">
    <name type="scientific">Tenacibaculum jejuense</name>
    <dbReference type="NCBI Taxonomy" id="584609"/>
    <lineage>
        <taxon>Bacteria</taxon>
        <taxon>Pseudomonadati</taxon>
        <taxon>Bacteroidota</taxon>
        <taxon>Flavobacteriia</taxon>
        <taxon>Flavobacteriales</taxon>
        <taxon>Flavobacteriaceae</taxon>
        <taxon>Tenacibaculum</taxon>
    </lineage>
</organism>
<dbReference type="EMBL" id="LT899436">
    <property type="protein sequence ID" value="SNR15624.1"/>
    <property type="molecule type" value="Genomic_DNA"/>
</dbReference>
<dbReference type="RefSeq" id="WP_095071544.1">
    <property type="nucleotide sequence ID" value="NZ_LT899436.1"/>
</dbReference>
<gene>
    <name evidence="1" type="ORF">TJEJU_1920</name>
</gene>
<protein>
    <recommendedName>
        <fullName evidence="3">Bacteriocin</fullName>
    </recommendedName>
</protein>
<evidence type="ECO:0000313" key="1">
    <source>
        <dbReference type="EMBL" id="SNR15624.1"/>
    </source>
</evidence>
<evidence type="ECO:0008006" key="3">
    <source>
        <dbReference type="Google" id="ProtNLM"/>
    </source>
</evidence>
<dbReference type="AlphaFoldDB" id="A0A238UAW5"/>
<reference evidence="1 2" key="1">
    <citation type="submission" date="2017-07" db="EMBL/GenBank/DDBJ databases">
        <authorList>
            <person name="Sun Z.S."/>
            <person name="Albrecht U."/>
            <person name="Echele G."/>
            <person name="Lee C.C."/>
        </authorList>
    </citation>
    <scope>NUCLEOTIDE SEQUENCE [LARGE SCALE GENOMIC DNA]</scope>
    <source>
        <strain evidence="2">type strain: KCTC 22618</strain>
    </source>
</reference>
<dbReference type="Proteomes" id="UP000215214">
    <property type="component" value="Chromosome TJEJU"/>
</dbReference>
<dbReference type="KEGG" id="tje:TJEJU_1920"/>
<keyword evidence="2" id="KW-1185">Reference proteome</keyword>
<dbReference type="OrthoDB" id="1163776at2"/>
<sequence>MKNSILNLGKALNKKEQQLISGGSGRATCPQYSAQQCNSCGGFSLFNGCCLGTAETHCCLTGACE</sequence>
<name>A0A238UAW5_9FLAO</name>
<proteinExistence type="predicted"/>
<accession>A0A238UAW5</accession>
<evidence type="ECO:0000313" key="2">
    <source>
        <dbReference type="Proteomes" id="UP000215214"/>
    </source>
</evidence>